<organism evidence="1 2">
    <name type="scientific">Dryococelus australis</name>
    <dbReference type="NCBI Taxonomy" id="614101"/>
    <lineage>
        <taxon>Eukaryota</taxon>
        <taxon>Metazoa</taxon>
        <taxon>Ecdysozoa</taxon>
        <taxon>Arthropoda</taxon>
        <taxon>Hexapoda</taxon>
        <taxon>Insecta</taxon>
        <taxon>Pterygota</taxon>
        <taxon>Neoptera</taxon>
        <taxon>Polyneoptera</taxon>
        <taxon>Phasmatodea</taxon>
        <taxon>Verophasmatodea</taxon>
        <taxon>Anareolatae</taxon>
        <taxon>Phasmatidae</taxon>
        <taxon>Eurycanthinae</taxon>
        <taxon>Dryococelus</taxon>
    </lineage>
</organism>
<gene>
    <name evidence="1" type="ORF">PR048_013585</name>
</gene>
<protein>
    <submittedName>
        <fullName evidence="1">Uncharacterized protein</fullName>
    </submittedName>
</protein>
<name>A0ABQ9HSL0_9NEOP</name>
<keyword evidence="2" id="KW-1185">Reference proteome</keyword>
<evidence type="ECO:0000313" key="2">
    <source>
        <dbReference type="Proteomes" id="UP001159363"/>
    </source>
</evidence>
<sequence length="67" mass="7749">MEIKHFSVHYYHSLPAKAVISLDIAPFQPYKIKLRSADGTIFVCFLPPNMTTLIQSMDHMRTLELIE</sequence>
<proteinExistence type="predicted"/>
<accession>A0ABQ9HSL0</accession>
<reference evidence="1 2" key="1">
    <citation type="submission" date="2023-02" db="EMBL/GenBank/DDBJ databases">
        <title>LHISI_Scaffold_Assembly.</title>
        <authorList>
            <person name="Stuart O.P."/>
            <person name="Cleave R."/>
            <person name="Magrath M.J.L."/>
            <person name="Mikheyev A.S."/>
        </authorList>
    </citation>
    <scope>NUCLEOTIDE SEQUENCE [LARGE SCALE GENOMIC DNA]</scope>
    <source>
        <strain evidence="1">Daus_M_001</strain>
        <tissue evidence="1">Leg muscle</tissue>
    </source>
</reference>
<evidence type="ECO:0000313" key="1">
    <source>
        <dbReference type="EMBL" id="KAJ8887370.1"/>
    </source>
</evidence>
<dbReference type="EMBL" id="JARBHB010000004">
    <property type="protein sequence ID" value="KAJ8887370.1"/>
    <property type="molecule type" value="Genomic_DNA"/>
</dbReference>
<dbReference type="Proteomes" id="UP001159363">
    <property type="component" value="Chromosome X"/>
</dbReference>
<comment type="caution">
    <text evidence="1">The sequence shown here is derived from an EMBL/GenBank/DDBJ whole genome shotgun (WGS) entry which is preliminary data.</text>
</comment>